<accession>A0A895XN74</accession>
<organism evidence="2 3">
    <name type="scientific">Natronoglycomyces albus</name>
    <dbReference type="NCBI Taxonomy" id="2811108"/>
    <lineage>
        <taxon>Bacteria</taxon>
        <taxon>Bacillati</taxon>
        <taxon>Actinomycetota</taxon>
        <taxon>Actinomycetes</taxon>
        <taxon>Glycomycetales</taxon>
        <taxon>Glycomycetaceae</taxon>
        <taxon>Natronoglycomyces</taxon>
    </lineage>
</organism>
<dbReference type="Pfam" id="PF01882">
    <property type="entry name" value="DUF58"/>
    <property type="match status" value="1"/>
</dbReference>
<evidence type="ECO:0000313" key="3">
    <source>
        <dbReference type="Proteomes" id="UP000662939"/>
    </source>
</evidence>
<name>A0A895XN74_9ACTN</name>
<dbReference type="RefSeq" id="WP_213170494.1">
    <property type="nucleotide sequence ID" value="NZ_CP070496.1"/>
</dbReference>
<dbReference type="KEGG" id="nav:JQS30_12005"/>
<evidence type="ECO:0000259" key="1">
    <source>
        <dbReference type="Pfam" id="PF01882"/>
    </source>
</evidence>
<dbReference type="PANTHER" id="PTHR34351:SF1">
    <property type="entry name" value="SLR1927 PROTEIN"/>
    <property type="match status" value="1"/>
</dbReference>
<dbReference type="Proteomes" id="UP000662939">
    <property type="component" value="Chromosome"/>
</dbReference>
<sequence>MILGVVALMAFVTAVGIAISSPRLDVIRQLEPNRITVGETAEVNLRLRNASRWRPITAGAIDVCGSQRISVPLAQLRPGQETTATYDVPGHKRGVFDTGPLTVARRDLFGLASSGGRYGHTERLWVHPRLRRLRRTPDGLARSLEGATDKIEQGSLTFHALREYVIGDELRHVHWRTSARIGQLMVKEHIDTSLPTIVIALDNRPQAWDFASFEAACEAAYSVLVASFRAEYHVSFATACHKHIGGIGAADYGDALAQVEPDAETRQADFISRVQTHFSGDTLVWICGAKEDLPAAQLARLRRKYPELVAVRIGKGLSASATVTSGIPVVQAATGEDFATAWDRGGNA</sequence>
<dbReference type="AlphaFoldDB" id="A0A895XN74"/>
<evidence type="ECO:0000313" key="2">
    <source>
        <dbReference type="EMBL" id="QSB04495.1"/>
    </source>
</evidence>
<keyword evidence="3" id="KW-1185">Reference proteome</keyword>
<dbReference type="EMBL" id="CP070496">
    <property type="protein sequence ID" value="QSB04495.1"/>
    <property type="molecule type" value="Genomic_DNA"/>
</dbReference>
<reference evidence="2" key="1">
    <citation type="submission" date="2021-02" db="EMBL/GenBank/DDBJ databases">
        <title>Natronoglycomyces albus gen. nov., sp. nov, a haloalkaliphilic actinobacterium from a soda solonchak soil.</title>
        <authorList>
            <person name="Sorokin D.Y."/>
            <person name="Khijniak T.V."/>
            <person name="Zakharycheva A.P."/>
            <person name="Boueva O.V."/>
            <person name="Ariskina E.V."/>
            <person name="Hahnke R.L."/>
            <person name="Bunk B."/>
            <person name="Sproer C."/>
            <person name="Schumann P."/>
            <person name="Evtushenko L.I."/>
            <person name="Kublanov I.V."/>
        </authorList>
    </citation>
    <scope>NUCLEOTIDE SEQUENCE</scope>
    <source>
        <strain evidence="2">DSM 106290</strain>
    </source>
</reference>
<dbReference type="InterPro" id="IPR002881">
    <property type="entry name" value="DUF58"/>
</dbReference>
<feature type="domain" description="DUF58" evidence="1">
    <location>
        <begin position="161"/>
        <end position="212"/>
    </location>
</feature>
<dbReference type="PANTHER" id="PTHR34351">
    <property type="entry name" value="SLR1927 PROTEIN-RELATED"/>
    <property type="match status" value="1"/>
</dbReference>
<protein>
    <submittedName>
        <fullName evidence="2">DUF58 domain-containing protein</fullName>
    </submittedName>
</protein>
<proteinExistence type="predicted"/>
<gene>
    <name evidence="2" type="ORF">JQS30_12005</name>
</gene>